<evidence type="ECO:0000313" key="3">
    <source>
        <dbReference type="Proteomes" id="UP000261223"/>
    </source>
</evidence>
<feature type="compositionally biased region" description="Basic residues" evidence="1">
    <location>
        <begin position="15"/>
        <end position="33"/>
    </location>
</feature>
<dbReference type="Proteomes" id="UP000261223">
    <property type="component" value="Unassembled WGS sequence"/>
</dbReference>
<name>A0A3E4UMB5_BACSE</name>
<dbReference type="EMBL" id="QSSV01000014">
    <property type="protein sequence ID" value="RGM12418.1"/>
    <property type="molecule type" value="Genomic_DNA"/>
</dbReference>
<reference evidence="2 3" key="1">
    <citation type="submission" date="2018-08" db="EMBL/GenBank/DDBJ databases">
        <title>A genome reference for cultivated species of the human gut microbiota.</title>
        <authorList>
            <person name="Zou Y."/>
            <person name="Xue W."/>
            <person name="Luo G."/>
        </authorList>
    </citation>
    <scope>NUCLEOTIDE SEQUENCE [LARGE SCALE GENOMIC DNA]</scope>
    <source>
        <strain evidence="2 3">TF03-6</strain>
    </source>
</reference>
<feature type="region of interest" description="Disordered" evidence="1">
    <location>
        <begin position="1"/>
        <end position="60"/>
    </location>
</feature>
<sequence length="60" mass="6971">MTQEGNNTETCNEKKYRKKNGRGKDTKKQRHSKRTEDTEKRRKAAGSPENTKQATTRQTC</sequence>
<comment type="caution">
    <text evidence="2">The sequence shown here is derived from an EMBL/GenBank/DDBJ whole genome shotgun (WGS) entry which is preliminary data.</text>
</comment>
<proteinExistence type="predicted"/>
<feature type="compositionally biased region" description="Polar residues" evidence="1">
    <location>
        <begin position="1"/>
        <end position="10"/>
    </location>
</feature>
<gene>
    <name evidence="2" type="ORF">DXC34_11240</name>
</gene>
<accession>A0A3E4UMB5</accession>
<protein>
    <submittedName>
        <fullName evidence="2">Uncharacterized protein</fullName>
    </submittedName>
</protein>
<dbReference type="AlphaFoldDB" id="A0A3E4UMB5"/>
<organism evidence="2 3">
    <name type="scientific">Bacteroides stercoris</name>
    <dbReference type="NCBI Taxonomy" id="46506"/>
    <lineage>
        <taxon>Bacteria</taxon>
        <taxon>Pseudomonadati</taxon>
        <taxon>Bacteroidota</taxon>
        <taxon>Bacteroidia</taxon>
        <taxon>Bacteroidales</taxon>
        <taxon>Bacteroidaceae</taxon>
        <taxon>Bacteroides</taxon>
    </lineage>
</organism>
<feature type="compositionally biased region" description="Polar residues" evidence="1">
    <location>
        <begin position="48"/>
        <end position="60"/>
    </location>
</feature>
<evidence type="ECO:0000313" key="2">
    <source>
        <dbReference type="EMBL" id="RGM12418.1"/>
    </source>
</evidence>
<evidence type="ECO:0000256" key="1">
    <source>
        <dbReference type="SAM" id="MobiDB-lite"/>
    </source>
</evidence>